<evidence type="ECO:0000259" key="1">
    <source>
        <dbReference type="Pfam" id="PF01408"/>
    </source>
</evidence>
<feature type="domain" description="GFO/IDH/MocA-like oxidoreductase" evidence="2">
    <location>
        <begin position="171"/>
        <end position="245"/>
    </location>
</feature>
<evidence type="ECO:0000313" key="3">
    <source>
        <dbReference type="EMBL" id="MBW8268645.1"/>
    </source>
</evidence>
<dbReference type="InterPro" id="IPR055170">
    <property type="entry name" value="GFO_IDH_MocA-like_dom"/>
</dbReference>
<evidence type="ECO:0000313" key="4">
    <source>
        <dbReference type="Proteomes" id="UP001519924"/>
    </source>
</evidence>
<dbReference type="InterPro" id="IPR036291">
    <property type="entry name" value="NAD(P)-bd_dom_sf"/>
</dbReference>
<dbReference type="InterPro" id="IPR051450">
    <property type="entry name" value="Gfo/Idh/MocA_Oxidoreductases"/>
</dbReference>
<dbReference type="PANTHER" id="PTHR43377:SF1">
    <property type="entry name" value="BILIVERDIN REDUCTASE A"/>
    <property type="match status" value="1"/>
</dbReference>
<dbReference type="Gene3D" id="3.30.360.10">
    <property type="entry name" value="Dihydrodipicolinate Reductase, domain 2"/>
    <property type="match status" value="1"/>
</dbReference>
<sequence>MGMLSVGVLGVGHFGRFHALKLASAVPRARLSGVFDTNPARAAAVAAETGAPALESAAALIAASDALVVAAPTRFHAELAGSALAAGRHVLVEKPIAATVAEADALIALARARGLVLQVGHLERFSAALQWLCGADPGGGGGVLREWIGRPLYLEAVRIAPFRPRSLDIPVVLDLMIHDLDLALVLVGSALESVDAIGAPVVSPHTDIANARLRFADGAAATITASRVSLRMERKLRVFGTRGYLNADFLARSLHVVRRGAGEAIPAMPEFGIETHTWQDHDSLEAELRAFVASCLDGAPVVVDGAAGRRALEAGLRVLEAIAASRAKAEASGLLGPP</sequence>
<proteinExistence type="predicted"/>
<dbReference type="RefSeq" id="WP_220116145.1">
    <property type="nucleotide sequence ID" value="NZ_JAHZUY010000005.1"/>
</dbReference>
<feature type="domain" description="Gfo/Idh/MocA-like oxidoreductase N-terminal" evidence="1">
    <location>
        <begin position="5"/>
        <end position="121"/>
    </location>
</feature>
<evidence type="ECO:0000259" key="2">
    <source>
        <dbReference type="Pfam" id="PF22725"/>
    </source>
</evidence>
<dbReference type="Pfam" id="PF22725">
    <property type="entry name" value="GFO_IDH_MocA_C3"/>
    <property type="match status" value="1"/>
</dbReference>
<dbReference type="SUPFAM" id="SSF55347">
    <property type="entry name" value="Glyceraldehyde-3-phosphate dehydrogenase-like, C-terminal domain"/>
    <property type="match status" value="1"/>
</dbReference>
<comment type="caution">
    <text evidence="3">The sequence shown here is derived from an EMBL/GenBank/DDBJ whole genome shotgun (WGS) entry which is preliminary data.</text>
</comment>
<dbReference type="Pfam" id="PF01408">
    <property type="entry name" value="GFO_IDH_MocA"/>
    <property type="match status" value="1"/>
</dbReference>
<dbReference type="InterPro" id="IPR000683">
    <property type="entry name" value="Gfo/Idh/MocA-like_OxRdtase_N"/>
</dbReference>
<dbReference type="Gene3D" id="3.40.50.720">
    <property type="entry name" value="NAD(P)-binding Rossmann-like Domain"/>
    <property type="match status" value="1"/>
</dbReference>
<protein>
    <submittedName>
        <fullName evidence="3">Gfo/Idh/MocA family oxidoreductase</fullName>
    </submittedName>
</protein>
<dbReference type="SUPFAM" id="SSF51735">
    <property type="entry name" value="NAD(P)-binding Rossmann-fold domains"/>
    <property type="match status" value="1"/>
</dbReference>
<accession>A0ABS7F1I6</accession>
<gene>
    <name evidence="3" type="ORF">K1J50_04015</name>
</gene>
<reference evidence="3 4" key="1">
    <citation type="submission" date="2021-08" db="EMBL/GenBank/DDBJ databases">
        <title>Caldovatus sediminis gen. nov., sp. nov., a moderately thermophilic bacterium isolated from a hot spring.</title>
        <authorList>
            <person name="Hu C.-J."/>
            <person name="Li W.-J."/>
            <person name="Xian W.-D."/>
        </authorList>
    </citation>
    <scope>NUCLEOTIDE SEQUENCE [LARGE SCALE GENOMIC DNA]</scope>
    <source>
        <strain evidence="3 4">SYSU G05006</strain>
    </source>
</reference>
<dbReference type="EMBL" id="JAHZUY010000005">
    <property type="protein sequence ID" value="MBW8268645.1"/>
    <property type="molecule type" value="Genomic_DNA"/>
</dbReference>
<name>A0ABS7F1I6_9PROT</name>
<dbReference type="Proteomes" id="UP001519924">
    <property type="component" value="Unassembled WGS sequence"/>
</dbReference>
<keyword evidence="4" id="KW-1185">Reference proteome</keyword>
<organism evidence="3 4">
    <name type="scientific">Caldovatus aquaticus</name>
    <dbReference type="NCBI Taxonomy" id="2865671"/>
    <lineage>
        <taxon>Bacteria</taxon>
        <taxon>Pseudomonadati</taxon>
        <taxon>Pseudomonadota</taxon>
        <taxon>Alphaproteobacteria</taxon>
        <taxon>Acetobacterales</taxon>
        <taxon>Roseomonadaceae</taxon>
        <taxon>Caldovatus</taxon>
    </lineage>
</organism>
<dbReference type="PANTHER" id="PTHR43377">
    <property type="entry name" value="BILIVERDIN REDUCTASE A"/>
    <property type="match status" value="1"/>
</dbReference>